<evidence type="ECO:0000313" key="2">
    <source>
        <dbReference type="Proteomes" id="UP000029500"/>
    </source>
</evidence>
<gene>
    <name evidence="1" type="ORF">PGRAT_24125</name>
</gene>
<dbReference type="Proteomes" id="UP000029500">
    <property type="component" value="Chromosome"/>
</dbReference>
<proteinExistence type="predicted"/>
<dbReference type="AlphaFoldDB" id="A0A089MFW0"/>
<dbReference type="EMBL" id="CP009287">
    <property type="protein sequence ID" value="AIQ70373.1"/>
    <property type="molecule type" value="Genomic_DNA"/>
</dbReference>
<accession>A0A089MFW0</accession>
<sequence length="102" mass="12012">MEMVTNIIVWTQNGDEPKKTNYKFEDENIEVGTSKNIYVKNNSDDQSEFIEFISLTFEMDLELNRCTYYQIHTEESSPFGRGLKFKVISLDRNLQAVTFERV</sequence>
<organism evidence="1 2">
    <name type="scientific">Paenibacillus graminis</name>
    <dbReference type="NCBI Taxonomy" id="189425"/>
    <lineage>
        <taxon>Bacteria</taxon>
        <taxon>Bacillati</taxon>
        <taxon>Bacillota</taxon>
        <taxon>Bacilli</taxon>
        <taxon>Bacillales</taxon>
        <taxon>Paenibacillaceae</taxon>
        <taxon>Paenibacillus</taxon>
    </lineage>
</organism>
<dbReference type="HOGENOM" id="CLU_2274559_0_0_9"/>
<reference evidence="1 2" key="1">
    <citation type="submission" date="2014-08" db="EMBL/GenBank/DDBJ databases">
        <title>Comparative genomics of the Paenibacillus odorifer group.</title>
        <authorList>
            <person name="den Bakker H.C."/>
            <person name="Tsai Y.-C."/>
            <person name="Martin N."/>
            <person name="Korlach J."/>
            <person name="Wiedmann M."/>
        </authorList>
    </citation>
    <scope>NUCLEOTIDE SEQUENCE [LARGE SCALE GENOMIC DNA]</scope>
    <source>
        <strain evidence="1 2">DSM 15220</strain>
    </source>
</reference>
<dbReference type="RefSeq" id="WP_025706344.1">
    <property type="nucleotide sequence ID" value="NZ_CP009287.1"/>
</dbReference>
<evidence type="ECO:0000313" key="1">
    <source>
        <dbReference type="EMBL" id="AIQ70373.1"/>
    </source>
</evidence>
<keyword evidence="2" id="KW-1185">Reference proteome</keyword>
<protein>
    <submittedName>
        <fullName evidence="1">Uncharacterized protein</fullName>
    </submittedName>
</protein>
<dbReference type="KEGG" id="pgm:PGRAT_24125"/>
<name>A0A089MFW0_9BACL</name>